<name>A0ABX7NU73_9BACT</name>
<organism evidence="1 2">
    <name type="scientific">Pyxidicoccus parkwayensis</name>
    <dbReference type="NCBI Taxonomy" id="2813578"/>
    <lineage>
        <taxon>Bacteria</taxon>
        <taxon>Pseudomonadati</taxon>
        <taxon>Myxococcota</taxon>
        <taxon>Myxococcia</taxon>
        <taxon>Myxococcales</taxon>
        <taxon>Cystobacterineae</taxon>
        <taxon>Myxococcaceae</taxon>
        <taxon>Pyxidicoccus</taxon>
    </lineage>
</organism>
<accession>A0ABX7NU73</accession>
<proteinExistence type="predicted"/>
<evidence type="ECO:0000313" key="1">
    <source>
        <dbReference type="EMBL" id="QSQ20929.1"/>
    </source>
</evidence>
<evidence type="ECO:0000313" key="2">
    <source>
        <dbReference type="Proteomes" id="UP000662747"/>
    </source>
</evidence>
<keyword evidence="2" id="KW-1185">Reference proteome</keyword>
<dbReference type="Proteomes" id="UP000662747">
    <property type="component" value="Chromosome"/>
</dbReference>
<dbReference type="RefSeq" id="WP_206722509.1">
    <property type="nucleotide sequence ID" value="NZ_CP071090.1"/>
</dbReference>
<dbReference type="EMBL" id="CP071090">
    <property type="protein sequence ID" value="QSQ20929.1"/>
    <property type="molecule type" value="Genomic_DNA"/>
</dbReference>
<dbReference type="PROSITE" id="PS51257">
    <property type="entry name" value="PROKAR_LIPOPROTEIN"/>
    <property type="match status" value="1"/>
</dbReference>
<sequence>MRGWRAVLAVMWVGLAACDGTKVTDMPSQEEPVERADFNAKAAEALCERYARCGLIDDQERCREQQLSYGLINQVGLGSRYDEALEAGRIQYDAARAGQCVQALRDGSCDEAPVSLPMQNRGIEYDSRCRILWGQVADGAACQWSTECREGAYCDATVSSCGGVCRRGTPQPPVTPFDACPHDTVLIAAQCLEPGGEGAPCGTENGRPAGVCGQGLWCDAHGLTRGTCKPVSTEGQACDDYEGPWCGWSLFCREGRCQKPKAKGGACTAPGTGRFGTLECRDELFCDGDEGQPGTCRPRLAVGASCRNAYECGDGMNCLGAKPRDGVRGTCEPAPREGESCTEQLCAPGLACSSTTHTCVTIVRLGEPCEDDDACYFVGRCVDGTCKPVGAQSCH</sequence>
<protein>
    <recommendedName>
        <fullName evidence="3">Dickkopf N-terminal cysteine-rich domain-containing protein</fullName>
    </recommendedName>
</protein>
<evidence type="ECO:0008006" key="3">
    <source>
        <dbReference type="Google" id="ProtNLM"/>
    </source>
</evidence>
<gene>
    <name evidence="1" type="ORF">JY651_37775</name>
</gene>
<reference evidence="1 2" key="1">
    <citation type="submission" date="2021-02" db="EMBL/GenBank/DDBJ databases">
        <title>De Novo genome assembly of isolated myxobacteria.</title>
        <authorList>
            <person name="Stevens D.C."/>
        </authorList>
    </citation>
    <scope>NUCLEOTIDE SEQUENCE [LARGE SCALE GENOMIC DNA]</scope>
    <source>
        <strain evidence="2">SCPEA02</strain>
    </source>
</reference>